<feature type="domain" description="Band 7" evidence="7">
    <location>
        <begin position="18"/>
        <end position="181"/>
    </location>
</feature>
<keyword evidence="3" id="KW-0812">Transmembrane</keyword>
<evidence type="ECO:0000256" key="1">
    <source>
        <dbReference type="ARBA" id="ARBA00004167"/>
    </source>
</evidence>
<proteinExistence type="inferred from homology"/>
<dbReference type="PIRSF" id="PIRSF005651">
    <property type="entry name" value="HflC"/>
    <property type="match status" value="1"/>
</dbReference>
<evidence type="ECO:0000313" key="9">
    <source>
        <dbReference type="Proteomes" id="UP000005234"/>
    </source>
</evidence>
<dbReference type="GO" id="GO:0016020">
    <property type="term" value="C:membrane"/>
    <property type="evidence" value="ECO:0007669"/>
    <property type="project" value="UniProtKB-SubCell"/>
</dbReference>
<keyword evidence="5" id="KW-0472">Membrane</keyword>
<comment type="similarity">
    <text evidence="2 6">Belongs to the band 7/mec-2 family. HflC subfamily.</text>
</comment>
<organism evidence="8 9">
    <name type="scientific">Frateuria aurantia (strain ATCC 33424 / DSM 6220 / KCTC 2777 / LMG 1558 / NBRC 3245 / NCIMB 13370)</name>
    <name type="common">Acetobacter aurantius</name>
    <dbReference type="NCBI Taxonomy" id="767434"/>
    <lineage>
        <taxon>Bacteria</taxon>
        <taxon>Pseudomonadati</taxon>
        <taxon>Pseudomonadota</taxon>
        <taxon>Gammaproteobacteria</taxon>
        <taxon>Lysobacterales</taxon>
        <taxon>Rhodanobacteraceae</taxon>
        <taxon>Frateuria</taxon>
    </lineage>
</organism>
<dbReference type="STRING" id="767434.Fraau_2490"/>
<dbReference type="InterPro" id="IPR036013">
    <property type="entry name" value="Band_7/SPFH_dom_sf"/>
</dbReference>
<dbReference type="PANTHER" id="PTHR42911">
    <property type="entry name" value="MODULATOR OF FTSH PROTEASE HFLC"/>
    <property type="match status" value="1"/>
</dbReference>
<name>H8L6N4_FRAAD</name>
<reference evidence="8" key="1">
    <citation type="submission" date="2012-02" db="EMBL/GenBank/DDBJ databases">
        <title>The complete genome of Frateuria aurantia DSM 6220.</title>
        <authorList>
            <consortium name="US DOE Joint Genome Institute (JGI-PGF)"/>
            <person name="Lucas S."/>
            <person name="Copeland A."/>
            <person name="Lapidus A."/>
            <person name="Glavina del Rio T."/>
            <person name="Dalin E."/>
            <person name="Tice H."/>
            <person name="Bruce D."/>
            <person name="Goodwin L."/>
            <person name="Pitluck S."/>
            <person name="Peters L."/>
            <person name="Ovchinnikova G."/>
            <person name="Teshima H."/>
            <person name="Kyrpides N."/>
            <person name="Mavromatis K."/>
            <person name="Ivanova N."/>
            <person name="Brettin T."/>
            <person name="Detter J.C."/>
            <person name="Han C."/>
            <person name="Larimer F."/>
            <person name="Land M."/>
            <person name="Hauser L."/>
            <person name="Markowitz V."/>
            <person name="Cheng J.-F."/>
            <person name="Hugenholtz P."/>
            <person name="Woyke T."/>
            <person name="Wu D."/>
            <person name="Brambilla E."/>
            <person name="Klenk H.-P."/>
            <person name="Eisen J.A."/>
        </authorList>
    </citation>
    <scope>NUCLEOTIDE SEQUENCE</scope>
    <source>
        <strain evidence="8">DSM 6220</strain>
    </source>
</reference>
<comment type="function">
    <text evidence="6">HflC and HflK could regulate a protease.</text>
</comment>
<dbReference type="HOGENOM" id="CLU_059167_3_0_6"/>
<dbReference type="eggNOG" id="COG0330">
    <property type="taxonomic scope" value="Bacteria"/>
</dbReference>
<evidence type="ECO:0000256" key="6">
    <source>
        <dbReference type="PIRNR" id="PIRNR005651"/>
    </source>
</evidence>
<keyword evidence="9" id="KW-1185">Reference proteome</keyword>
<evidence type="ECO:0000256" key="4">
    <source>
        <dbReference type="ARBA" id="ARBA00022989"/>
    </source>
</evidence>
<keyword evidence="4" id="KW-1133">Transmembrane helix</keyword>
<dbReference type="GO" id="GO:0008233">
    <property type="term" value="F:peptidase activity"/>
    <property type="evidence" value="ECO:0007669"/>
    <property type="project" value="UniProtKB-KW"/>
</dbReference>
<dbReference type="RefSeq" id="WP_014403853.1">
    <property type="nucleotide sequence ID" value="NC_017033.1"/>
</dbReference>
<protein>
    <recommendedName>
        <fullName evidence="6">Protein HflC</fullName>
    </recommendedName>
</protein>
<dbReference type="CDD" id="cd03405">
    <property type="entry name" value="SPFH_HflC"/>
    <property type="match status" value="1"/>
</dbReference>
<dbReference type="AlphaFoldDB" id="H8L6N4"/>
<comment type="subcellular location">
    <subcellularLocation>
        <location evidence="1">Membrane</location>
        <topology evidence="1">Single-pass membrane protein</topology>
    </subcellularLocation>
</comment>
<dbReference type="Proteomes" id="UP000005234">
    <property type="component" value="Chromosome"/>
</dbReference>
<evidence type="ECO:0000313" key="8">
    <source>
        <dbReference type="EMBL" id="AFC86850.1"/>
    </source>
</evidence>
<evidence type="ECO:0000256" key="2">
    <source>
        <dbReference type="ARBA" id="ARBA00007862"/>
    </source>
</evidence>
<accession>H8L6N4</accession>
<dbReference type="EMBL" id="CP003350">
    <property type="protein sequence ID" value="AFC86850.1"/>
    <property type="molecule type" value="Genomic_DNA"/>
</dbReference>
<dbReference type="Pfam" id="PF01145">
    <property type="entry name" value="Band_7"/>
    <property type="match status" value="1"/>
</dbReference>
<dbReference type="KEGG" id="fau:Fraau_2490"/>
<dbReference type="Gene3D" id="3.30.479.30">
    <property type="entry name" value="Band 7 domain"/>
    <property type="match status" value="1"/>
</dbReference>
<evidence type="ECO:0000259" key="7">
    <source>
        <dbReference type="SMART" id="SM00244"/>
    </source>
</evidence>
<dbReference type="InterPro" id="IPR001107">
    <property type="entry name" value="Band_7"/>
</dbReference>
<evidence type="ECO:0000256" key="3">
    <source>
        <dbReference type="ARBA" id="ARBA00022692"/>
    </source>
</evidence>
<sequence>MKPFSLIIALLVVMLGYAGVYVVDEGHLGVVSQFGRPVRIDEAPGLHFKWPLLQQVETVDTRVQSTGTAEIAQQTNDGQPVNLDVVLTWQVRDSRRFLAADASPQAVASQLRQWVDEQLRGRVKAYSLSQLVALPAETLFGTTAKTLADQLDSRFGVKVDDLQLRQISVPDSALEQVYKGMQASQARIATELRAQGQAAADKIRADADQAARGQVADARTQASRLRGEGEAKALQIEAAAAAQEPEFFAFYQGLQAYRTAFGQGGNVWILRPDSAFLKTMEAGAAAATAVRDPSK</sequence>
<evidence type="ECO:0000256" key="5">
    <source>
        <dbReference type="ARBA" id="ARBA00023136"/>
    </source>
</evidence>
<dbReference type="OrthoDB" id="9812991at2"/>
<dbReference type="GO" id="GO:0006508">
    <property type="term" value="P:proteolysis"/>
    <property type="evidence" value="ECO:0007669"/>
    <property type="project" value="UniProtKB-KW"/>
</dbReference>
<dbReference type="SUPFAM" id="SSF117892">
    <property type="entry name" value="Band 7/SPFH domain"/>
    <property type="match status" value="1"/>
</dbReference>
<gene>
    <name evidence="8" type="ordered locus">Fraau_2490</name>
</gene>
<keyword evidence="8" id="KW-0645">Protease</keyword>
<dbReference type="SMART" id="SM00244">
    <property type="entry name" value="PHB"/>
    <property type="match status" value="1"/>
</dbReference>
<dbReference type="PANTHER" id="PTHR42911:SF1">
    <property type="entry name" value="MODULATOR OF FTSH PROTEASE HFLC"/>
    <property type="match status" value="1"/>
</dbReference>
<dbReference type="InterPro" id="IPR010200">
    <property type="entry name" value="HflC"/>
</dbReference>
<keyword evidence="8" id="KW-0378">Hydrolase</keyword>